<name>A0ABU9LVR3_9BACT</name>
<accession>A0ABU9LVR3</accession>
<protein>
    <recommendedName>
        <fullName evidence="3">DUF3303 domain-containing protein</fullName>
    </recommendedName>
</protein>
<evidence type="ECO:0000313" key="2">
    <source>
        <dbReference type="Proteomes" id="UP001479606"/>
    </source>
</evidence>
<evidence type="ECO:0000313" key="1">
    <source>
        <dbReference type="EMBL" id="MEL5994645.1"/>
    </source>
</evidence>
<dbReference type="Proteomes" id="UP001479606">
    <property type="component" value="Unassembled WGS sequence"/>
</dbReference>
<keyword evidence="2" id="KW-1185">Reference proteome</keyword>
<reference evidence="1 2" key="1">
    <citation type="journal article" date="2018" name="Arch. Microbiol.">
        <title>Hymenobacter segetis sp. nov., isolated from soil.</title>
        <authorList>
            <person name="Ten L.N."/>
            <person name="Lim S.J."/>
            <person name="Kim B.O."/>
            <person name="Kang I.K."/>
            <person name="Jung H.Y."/>
        </authorList>
    </citation>
    <scope>NUCLEOTIDE SEQUENCE [LARGE SCALE GENOMIC DNA]</scope>
    <source>
        <strain evidence="1 2">S7-3-11</strain>
    </source>
</reference>
<evidence type="ECO:0008006" key="3">
    <source>
        <dbReference type="Google" id="ProtNLM"/>
    </source>
</evidence>
<dbReference type="EMBL" id="JBCEVZ010000021">
    <property type="protein sequence ID" value="MEL5994645.1"/>
    <property type="molecule type" value="Genomic_DNA"/>
</dbReference>
<organism evidence="1 2">
    <name type="scientific">Hymenobacter segetis</name>
    <dbReference type="NCBI Taxonomy" id="2025509"/>
    <lineage>
        <taxon>Bacteria</taxon>
        <taxon>Pseudomonadati</taxon>
        <taxon>Bacteroidota</taxon>
        <taxon>Cytophagia</taxon>
        <taxon>Cytophagales</taxon>
        <taxon>Hymenobacteraceae</taxon>
        <taxon>Hymenobacter</taxon>
    </lineage>
</organism>
<comment type="caution">
    <text evidence="1">The sequence shown here is derived from an EMBL/GenBank/DDBJ whole genome shotgun (WGS) entry which is preliminary data.</text>
</comment>
<sequence>MTLYQFRALPDEAQLATVHETGTYLATRWEGLNESVLLYHLPSGGGAELSYDVAANHITHLRAFVSSAPLEDYAHYITLPEELDELEDL</sequence>
<proteinExistence type="predicted"/>
<gene>
    <name evidence="1" type="ORF">AAFH49_10535</name>
</gene>
<dbReference type="RefSeq" id="WP_342297935.1">
    <property type="nucleotide sequence ID" value="NZ_JBCEVZ010000021.1"/>
</dbReference>